<evidence type="ECO:0000256" key="1">
    <source>
        <dbReference type="SAM" id="Phobius"/>
    </source>
</evidence>
<sequence>MESNQSKPDLLCNPEGSQRTLYDFLMYSSVTGTFVVALKYKNGILMAADMGG</sequence>
<dbReference type="EMBL" id="RDQH01000339">
    <property type="protein sequence ID" value="RXH78179.1"/>
    <property type="molecule type" value="Genomic_DNA"/>
</dbReference>
<dbReference type="Proteomes" id="UP000290289">
    <property type="component" value="Chromosome 13"/>
</dbReference>
<keyword evidence="1" id="KW-0812">Transmembrane</keyword>
<evidence type="ECO:0000313" key="3">
    <source>
        <dbReference type="Proteomes" id="UP000290289"/>
    </source>
</evidence>
<accession>A0A498I5K7</accession>
<proteinExistence type="predicted"/>
<keyword evidence="3" id="KW-1185">Reference proteome</keyword>
<evidence type="ECO:0000313" key="2">
    <source>
        <dbReference type="EMBL" id="RXH78179.1"/>
    </source>
</evidence>
<dbReference type="STRING" id="3750.A0A498I5K7"/>
<dbReference type="SUPFAM" id="SSF56235">
    <property type="entry name" value="N-terminal nucleophile aminohydrolases (Ntn hydrolases)"/>
    <property type="match status" value="1"/>
</dbReference>
<name>A0A498I5K7_MALDO</name>
<protein>
    <submittedName>
        <fullName evidence="2">Uncharacterized protein</fullName>
    </submittedName>
</protein>
<gene>
    <name evidence="2" type="ORF">DVH24_001697</name>
</gene>
<reference evidence="2 3" key="1">
    <citation type="submission" date="2018-10" db="EMBL/GenBank/DDBJ databases">
        <title>A high-quality apple genome assembly.</title>
        <authorList>
            <person name="Hu J."/>
        </authorList>
    </citation>
    <scope>NUCLEOTIDE SEQUENCE [LARGE SCALE GENOMIC DNA]</scope>
    <source>
        <strain evidence="3">cv. HFTH1</strain>
        <tissue evidence="2">Young leaf</tissue>
    </source>
</reference>
<comment type="caution">
    <text evidence="2">The sequence shown here is derived from an EMBL/GenBank/DDBJ whole genome shotgun (WGS) entry which is preliminary data.</text>
</comment>
<keyword evidence="1" id="KW-1133">Transmembrane helix</keyword>
<keyword evidence="1" id="KW-0472">Membrane</keyword>
<feature type="transmembrane region" description="Helical" evidence="1">
    <location>
        <begin position="20"/>
        <end position="40"/>
    </location>
</feature>
<organism evidence="2 3">
    <name type="scientific">Malus domestica</name>
    <name type="common">Apple</name>
    <name type="synonym">Pyrus malus</name>
    <dbReference type="NCBI Taxonomy" id="3750"/>
    <lineage>
        <taxon>Eukaryota</taxon>
        <taxon>Viridiplantae</taxon>
        <taxon>Streptophyta</taxon>
        <taxon>Embryophyta</taxon>
        <taxon>Tracheophyta</taxon>
        <taxon>Spermatophyta</taxon>
        <taxon>Magnoliopsida</taxon>
        <taxon>eudicotyledons</taxon>
        <taxon>Gunneridae</taxon>
        <taxon>Pentapetalae</taxon>
        <taxon>rosids</taxon>
        <taxon>fabids</taxon>
        <taxon>Rosales</taxon>
        <taxon>Rosaceae</taxon>
        <taxon>Amygdaloideae</taxon>
        <taxon>Maleae</taxon>
        <taxon>Malus</taxon>
    </lineage>
</organism>
<dbReference type="AlphaFoldDB" id="A0A498I5K7"/>
<dbReference type="InterPro" id="IPR029055">
    <property type="entry name" value="Ntn_hydrolases_N"/>
</dbReference>